<dbReference type="PROSITE" id="PS51163">
    <property type="entry name" value="YRDC"/>
    <property type="match status" value="1"/>
</dbReference>
<dbReference type="AlphaFoldDB" id="A0A1F6H0Q8"/>
<dbReference type="InterPro" id="IPR017945">
    <property type="entry name" value="DHBP_synth_RibB-like_a/b_dom"/>
</dbReference>
<dbReference type="GO" id="GO:0003725">
    <property type="term" value="F:double-stranded RNA binding"/>
    <property type="evidence" value="ECO:0007669"/>
    <property type="project" value="InterPro"/>
</dbReference>
<dbReference type="Pfam" id="PF01300">
    <property type="entry name" value="Sua5_yciO_yrdC"/>
    <property type="match status" value="1"/>
</dbReference>
<comment type="caution">
    <text evidence="2">The sequence shown here is derived from an EMBL/GenBank/DDBJ whole genome shotgun (WGS) entry which is preliminary data.</text>
</comment>
<feature type="domain" description="YrdC-like" evidence="1">
    <location>
        <begin position="12"/>
        <end position="197"/>
    </location>
</feature>
<reference evidence="2 3" key="1">
    <citation type="journal article" date="2016" name="Nat. Commun.">
        <title>Thousands of microbial genomes shed light on interconnected biogeochemical processes in an aquifer system.</title>
        <authorList>
            <person name="Anantharaman K."/>
            <person name="Brown C.T."/>
            <person name="Hug L.A."/>
            <person name="Sharon I."/>
            <person name="Castelle C.J."/>
            <person name="Probst A.J."/>
            <person name="Thomas B.C."/>
            <person name="Singh A."/>
            <person name="Wilkins M.J."/>
            <person name="Karaoz U."/>
            <person name="Brodie E.L."/>
            <person name="Williams K.H."/>
            <person name="Hubbard S.S."/>
            <person name="Banfield J.F."/>
        </authorList>
    </citation>
    <scope>NUCLEOTIDE SEQUENCE [LARGE SCALE GENOMIC DNA]</scope>
</reference>
<gene>
    <name evidence="2" type="ORF">A2557_11160</name>
</gene>
<evidence type="ECO:0000313" key="3">
    <source>
        <dbReference type="Proteomes" id="UP000177583"/>
    </source>
</evidence>
<dbReference type="InterPro" id="IPR006070">
    <property type="entry name" value="Sua5-like_dom"/>
</dbReference>
<dbReference type="Proteomes" id="UP000177583">
    <property type="component" value="Unassembled WGS sequence"/>
</dbReference>
<dbReference type="SUPFAM" id="SSF55821">
    <property type="entry name" value="YrdC/RibB"/>
    <property type="match status" value="1"/>
</dbReference>
<organism evidence="2 3">
    <name type="scientific">Candidatus Lambdaproteobacteria bacterium RIFOXYD2_FULL_56_26</name>
    <dbReference type="NCBI Taxonomy" id="1817773"/>
    <lineage>
        <taxon>Bacteria</taxon>
        <taxon>Pseudomonadati</taxon>
        <taxon>Pseudomonadota</taxon>
        <taxon>Candidatus Lambdaproteobacteria</taxon>
    </lineage>
</organism>
<protein>
    <submittedName>
        <fullName evidence="2">Threonylcarbamoyl-AMP synthase</fullName>
    </submittedName>
</protein>
<evidence type="ECO:0000259" key="1">
    <source>
        <dbReference type="PROSITE" id="PS51163"/>
    </source>
</evidence>
<name>A0A1F6H0Q8_9PROT</name>
<evidence type="ECO:0000313" key="2">
    <source>
        <dbReference type="EMBL" id="OGH03976.1"/>
    </source>
</evidence>
<dbReference type="PANTHER" id="PTHR42828:SF3">
    <property type="entry name" value="THREONYLCARBAMOYL-AMP SYNTHASE"/>
    <property type="match status" value="1"/>
</dbReference>
<proteinExistence type="predicted"/>
<dbReference type="NCBIfam" id="TIGR00057">
    <property type="entry name" value="L-threonylcarbamoyladenylate synthase"/>
    <property type="match status" value="1"/>
</dbReference>
<sequence>MLVEIHKDSPQARKLAQVVEVLENDGVVIFPTEATYVFACAIESKKAMKRIEALKPTDKHKPFTFVCSGPSQFEQYTKGIPTPLFRKIRSLIPGPYVFIFEASKLIPKVLLTPRSTVGVKMPNSPIALGLAEAMNRPIVTSSLPLQPDQDIWYPWSIEEEYGRLVDLIVDGGDLTIAESSVLDFSVDPPQIIRAGVGDLSWLEEY</sequence>
<dbReference type="PANTHER" id="PTHR42828">
    <property type="entry name" value="DHBP SYNTHASE RIBB-LIKE ALPHA/BETA DOMAIN-CONTAINING PROTEIN"/>
    <property type="match status" value="1"/>
</dbReference>
<dbReference type="Gene3D" id="3.90.870.10">
    <property type="entry name" value="DHBP synthase"/>
    <property type="match status" value="1"/>
</dbReference>
<dbReference type="EMBL" id="MFNF01000008">
    <property type="protein sequence ID" value="OGH03976.1"/>
    <property type="molecule type" value="Genomic_DNA"/>
</dbReference>
<accession>A0A1F6H0Q8</accession>
<dbReference type="InterPro" id="IPR052532">
    <property type="entry name" value="SUA5_domain"/>
</dbReference>